<dbReference type="PROSITE" id="PS50075">
    <property type="entry name" value="CARRIER"/>
    <property type="match status" value="1"/>
</dbReference>
<keyword evidence="5" id="KW-1185">Reference proteome</keyword>
<protein>
    <submittedName>
        <fullName evidence="4">Acyl carrier protein</fullName>
    </submittedName>
</protein>
<dbReference type="InterPro" id="IPR020806">
    <property type="entry name" value="PKS_PP-bd"/>
</dbReference>
<proteinExistence type="predicted"/>
<evidence type="ECO:0000256" key="2">
    <source>
        <dbReference type="ARBA" id="ARBA00022553"/>
    </source>
</evidence>
<dbReference type="RefSeq" id="WP_051313714.1">
    <property type="nucleotide sequence ID" value="NZ_AUBJ02000001.1"/>
</dbReference>
<evidence type="ECO:0000313" key="5">
    <source>
        <dbReference type="Proteomes" id="UP000791080"/>
    </source>
</evidence>
<accession>A0ABT1JF04</accession>
<gene>
    <name evidence="4" type="ORF">G443_000626</name>
</gene>
<comment type="caution">
    <text evidence="4">The sequence shown here is derived from an EMBL/GenBank/DDBJ whole genome shotgun (WGS) entry which is preliminary data.</text>
</comment>
<feature type="domain" description="Carrier" evidence="3">
    <location>
        <begin position="18"/>
        <end position="95"/>
    </location>
</feature>
<organism evidence="4 5">
    <name type="scientific">Actinoalloteichus caeruleus DSM 43889</name>
    <dbReference type="NCBI Taxonomy" id="1120930"/>
    <lineage>
        <taxon>Bacteria</taxon>
        <taxon>Bacillati</taxon>
        <taxon>Actinomycetota</taxon>
        <taxon>Actinomycetes</taxon>
        <taxon>Pseudonocardiales</taxon>
        <taxon>Pseudonocardiaceae</taxon>
        <taxon>Actinoalloteichus</taxon>
        <taxon>Actinoalloteichus cyanogriseus</taxon>
    </lineage>
</organism>
<dbReference type="EMBL" id="AUBJ02000001">
    <property type="protein sequence ID" value="MCP2330356.1"/>
    <property type="molecule type" value="Genomic_DNA"/>
</dbReference>
<evidence type="ECO:0000313" key="4">
    <source>
        <dbReference type="EMBL" id="MCP2330356.1"/>
    </source>
</evidence>
<dbReference type="Gene3D" id="1.10.1200.10">
    <property type="entry name" value="ACP-like"/>
    <property type="match status" value="1"/>
</dbReference>
<dbReference type="Pfam" id="PF00550">
    <property type="entry name" value="PP-binding"/>
    <property type="match status" value="1"/>
</dbReference>
<dbReference type="InterPro" id="IPR009081">
    <property type="entry name" value="PP-bd_ACP"/>
</dbReference>
<reference evidence="4 5" key="1">
    <citation type="submission" date="2013-07" db="EMBL/GenBank/DDBJ databases">
        <authorList>
            <consortium name="DOE Joint Genome Institute"/>
            <person name="Reeve W."/>
            <person name="Huntemann M."/>
            <person name="Han J."/>
            <person name="Chen A."/>
            <person name="Kyrpides N."/>
            <person name="Mavromatis K."/>
            <person name="Markowitz V."/>
            <person name="Palaniappan K."/>
            <person name="Ivanova N."/>
            <person name="Schaumberg A."/>
            <person name="Pati A."/>
            <person name="Liolios K."/>
            <person name="Nordberg H.P."/>
            <person name="Cantor M.N."/>
            <person name="Hua S.X."/>
            <person name="Woyke T."/>
        </authorList>
    </citation>
    <scope>NUCLEOTIDE SEQUENCE [LARGE SCALE GENOMIC DNA]</scope>
    <source>
        <strain evidence="4 5">DSM 43889</strain>
    </source>
</reference>
<dbReference type="SMART" id="SM00823">
    <property type="entry name" value="PKS_PP"/>
    <property type="match status" value="1"/>
</dbReference>
<sequence>MTAPHETGDEHAPTTVAPDADTIREWLVTQVAARTGVPTSEVDVDQFLDEFQLDSTEALVLAGELENWLGVEVSPTALWYHPTIARLARHLAASGIGNDAGT</sequence>
<dbReference type="InterPro" id="IPR036736">
    <property type="entry name" value="ACP-like_sf"/>
</dbReference>
<keyword evidence="1" id="KW-0596">Phosphopantetheine</keyword>
<keyword evidence="2" id="KW-0597">Phosphoprotein</keyword>
<reference evidence="4 5" key="2">
    <citation type="submission" date="2022-06" db="EMBL/GenBank/DDBJ databases">
        <title>Genomic Encyclopedia of Type Strains, Phase I: the one thousand microbial genomes (KMG-I) project.</title>
        <authorList>
            <person name="Kyrpides N."/>
        </authorList>
    </citation>
    <scope>NUCLEOTIDE SEQUENCE [LARGE SCALE GENOMIC DNA]</scope>
    <source>
        <strain evidence="4 5">DSM 43889</strain>
    </source>
</reference>
<name>A0ABT1JF04_ACTCY</name>
<dbReference type="SUPFAM" id="SSF47336">
    <property type="entry name" value="ACP-like"/>
    <property type="match status" value="1"/>
</dbReference>
<evidence type="ECO:0000256" key="1">
    <source>
        <dbReference type="ARBA" id="ARBA00022450"/>
    </source>
</evidence>
<evidence type="ECO:0000259" key="3">
    <source>
        <dbReference type="PROSITE" id="PS50075"/>
    </source>
</evidence>
<dbReference type="Proteomes" id="UP000791080">
    <property type="component" value="Unassembled WGS sequence"/>
</dbReference>